<protein>
    <submittedName>
        <fullName evidence="1">Uncharacterized protein</fullName>
    </submittedName>
</protein>
<name>A0A1Y1S7Y7_9MICR</name>
<dbReference type="AlphaFoldDB" id="A0A1Y1S7Y7"/>
<dbReference type="VEuPathDB" id="MicrosporidiaDB:ECANGB1_548"/>
<gene>
    <name evidence="1" type="ORF">ECANGB1_548</name>
</gene>
<keyword evidence="2" id="KW-1185">Reference proteome</keyword>
<proteinExistence type="predicted"/>
<dbReference type="Proteomes" id="UP000192639">
    <property type="component" value="Unassembled WGS sequence"/>
</dbReference>
<accession>A0A1Y1S7Y7</accession>
<reference evidence="1 2" key="1">
    <citation type="journal article" date="2017" name="Environ. Microbiol.">
        <title>Decay of the glycolytic pathway and adaptation to intranuclear parasitism within Enterocytozoonidae microsporidia.</title>
        <authorList>
            <person name="Wiredu Boakye D."/>
            <person name="Jaroenlak P."/>
            <person name="Prachumwat A."/>
            <person name="Williams T.A."/>
            <person name="Bateman K.S."/>
            <person name="Itsathitphaisarn O."/>
            <person name="Sritunyalucksana K."/>
            <person name="Paszkiewicz K.H."/>
            <person name="Moore K.A."/>
            <person name="Stentiford G.D."/>
            <person name="Williams B.A."/>
        </authorList>
    </citation>
    <scope>NUCLEOTIDE SEQUENCE [LARGE SCALE GENOMIC DNA]</scope>
    <source>
        <strain evidence="1 2">GB1</strain>
    </source>
</reference>
<comment type="caution">
    <text evidence="1">The sequence shown here is derived from an EMBL/GenBank/DDBJ whole genome shotgun (WGS) entry which is preliminary data.</text>
</comment>
<sequence>MKKSSKIEEVKSAAKERNVDELVKMASRVDPKEALPLYEEFYENEMNRSVFVHNFVERFGDRRGSTVQARLKNRAGLHTFQLNEFSSANRK</sequence>
<dbReference type="EMBL" id="LWDP01000016">
    <property type="protein sequence ID" value="ORD94554.1"/>
    <property type="molecule type" value="Genomic_DNA"/>
</dbReference>
<evidence type="ECO:0000313" key="1">
    <source>
        <dbReference type="EMBL" id="ORD94554.1"/>
    </source>
</evidence>
<evidence type="ECO:0000313" key="2">
    <source>
        <dbReference type="Proteomes" id="UP000192639"/>
    </source>
</evidence>
<organism evidence="1 2">
    <name type="scientific">Enterospora canceri</name>
    <dbReference type="NCBI Taxonomy" id="1081671"/>
    <lineage>
        <taxon>Eukaryota</taxon>
        <taxon>Fungi</taxon>
        <taxon>Fungi incertae sedis</taxon>
        <taxon>Microsporidia</taxon>
        <taxon>Enterocytozoonidae</taxon>
        <taxon>Enterospora</taxon>
    </lineage>
</organism>